<dbReference type="SMART" id="SM00382">
    <property type="entry name" value="AAA"/>
    <property type="match status" value="2"/>
</dbReference>
<evidence type="ECO:0000313" key="5">
    <source>
        <dbReference type="EMBL" id="CAK0738015.1"/>
    </source>
</evidence>
<keyword evidence="3" id="KW-0067">ATP-binding</keyword>
<feature type="domain" description="ABC transporter" evidence="4">
    <location>
        <begin position="441"/>
        <end position="671"/>
    </location>
</feature>
<evidence type="ECO:0000256" key="1">
    <source>
        <dbReference type="ARBA" id="ARBA00022737"/>
    </source>
</evidence>
<keyword evidence="1" id="KW-0677">Repeat</keyword>
<keyword evidence="6" id="KW-1185">Reference proteome</keyword>
<dbReference type="InterPro" id="IPR050611">
    <property type="entry name" value="ABCF"/>
</dbReference>
<name>A0AAV1HVT7_9CHLO</name>
<dbReference type="Pfam" id="PF00005">
    <property type="entry name" value="ABC_tran"/>
    <property type="match status" value="2"/>
</dbReference>
<evidence type="ECO:0000256" key="2">
    <source>
        <dbReference type="ARBA" id="ARBA00022741"/>
    </source>
</evidence>
<dbReference type="Pfam" id="PF12848">
    <property type="entry name" value="ABC_tran_Xtn"/>
    <property type="match status" value="1"/>
</dbReference>
<dbReference type="Gene3D" id="3.40.50.300">
    <property type="entry name" value="P-loop containing nucleotide triphosphate hydrolases"/>
    <property type="match status" value="2"/>
</dbReference>
<dbReference type="InterPro" id="IPR027417">
    <property type="entry name" value="P-loop_NTPase"/>
</dbReference>
<dbReference type="AlphaFoldDB" id="A0AAV1HVT7"/>
<dbReference type="Proteomes" id="UP001314263">
    <property type="component" value="Unassembled WGS sequence"/>
</dbReference>
<dbReference type="PROSITE" id="PS00211">
    <property type="entry name" value="ABC_TRANSPORTER_1"/>
    <property type="match status" value="2"/>
</dbReference>
<dbReference type="GO" id="GO:0005524">
    <property type="term" value="F:ATP binding"/>
    <property type="evidence" value="ECO:0007669"/>
    <property type="project" value="UniProtKB-KW"/>
</dbReference>
<evidence type="ECO:0000259" key="4">
    <source>
        <dbReference type="PROSITE" id="PS50893"/>
    </source>
</evidence>
<dbReference type="GO" id="GO:0016887">
    <property type="term" value="F:ATP hydrolysis activity"/>
    <property type="evidence" value="ECO:0007669"/>
    <property type="project" value="InterPro"/>
</dbReference>
<sequence>MSIVATTQQSRFHTETLETYCEDVDLKQLTLTVGDKELLTDADLRLFSGRRYGLVGANGSGKSTLLRAIGQGLVVGFPKNLHALYVQQLEGTDGAMSVLDTVMQADKEVLAWRQHAALLQDALGTGAPEDIVRALKEVKLAELHASVAEAALTNELRSGERGKTAQNHLLSLEAKLAAGEEALRRGATAREAEAAPALAQDALQGLADALSAAGADTAEARARKILLGLGFSAGQMGSPVSQLSGGWRMRAALAQALFIEPDILLLDEPTNHLDLPSILWLQGYLKTLEDKTVVLVSHDRAFLDETAQEIIVLRHNRLAYHTGNYSEYERNAQEKQQHMLRLQEGIDRKKAHMEKSIQEGLSNAKKTGDDKKLQAVASRKKKLDDRLGMEKNAKGHRLHINRDMAGYAFKVRQDVDIDMPDLAPSWKLPQPAPLRTRAPLIQLEAVNFAYLRDSATDRAPAPSREILRDITLCVEQARGEKLALVGANGQGKSTLVKLMLGELRPKSGSAVQHPQARIGTFAQSNVEDLVQHNGHLTSLKHMKALFPNAKEQELRGHLGSFGIKGALATFKMSALSGGQAVRVGLAAVAYAEPHLLVLDEPTSHLDMQSIEALQTCLKGYTGGIVLVTHDQHFCNSVAEKVYLVEKRSLKYLKNGVTDYVRQLERQKRHPV</sequence>
<proteinExistence type="predicted"/>
<evidence type="ECO:0000313" key="6">
    <source>
        <dbReference type="Proteomes" id="UP001314263"/>
    </source>
</evidence>
<keyword evidence="2" id="KW-0547">Nucleotide-binding</keyword>
<gene>
    <name evidence="5" type="ORF">CVIRNUC_000981</name>
</gene>
<feature type="domain" description="ABC transporter" evidence="4">
    <location>
        <begin position="24"/>
        <end position="340"/>
    </location>
</feature>
<dbReference type="PROSITE" id="PS50893">
    <property type="entry name" value="ABC_TRANSPORTER_2"/>
    <property type="match status" value="2"/>
</dbReference>
<comment type="caution">
    <text evidence="5">The sequence shown here is derived from an EMBL/GenBank/DDBJ whole genome shotgun (WGS) entry which is preliminary data.</text>
</comment>
<dbReference type="PANTHER" id="PTHR19211">
    <property type="entry name" value="ATP-BINDING TRANSPORT PROTEIN-RELATED"/>
    <property type="match status" value="1"/>
</dbReference>
<protein>
    <recommendedName>
        <fullName evidence="4">ABC transporter domain-containing protein</fullName>
    </recommendedName>
</protein>
<dbReference type="InterPro" id="IPR017871">
    <property type="entry name" value="ABC_transporter-like_CS"/>
</dbReference>
<dbReference type="EMBL" id="CAUYUE010000002">
    <property type="protein sequence ID" value="CAK0738015.1"/>
    <property type="molecule type" value="Genomic_DNA"/>
</dbReference>
<accession>A0AAV1HVT7</accession>
<dbReference type="SUPFAM" id="SSF52540">
    <property type="entry name" value="P-loop containing nucleoside triphosphate hydrolases"/>
    <property type="match status" value="2"/>
</dbReference>
<dbReference type="InterPro" id="IPR003439">
    <property type="entry name" value="ABC_transporter-like_ATP-bd"/>
</dbReference>
<dbReference type="CDD" id="cd03221">
    <property type="entry name" value="ABCF_EF-3"/>
    <property type="match status" value="2"/>
</dbReference>
<dbReference type="InterPro" id="IPR003593">
    <property type="entry name" value="AAA+_ATPase"/>
</dbReference>
<dbReference type="PANTHER" id="PTHR19211:SF129">
    <property type="entry name" value="ABC TRANSPORTER ATP-BINDING PROTEIN"/>
    <property type="match status" value="1"/>
</dbReference>
<dbReference type="FunFam" id="3.40.50.300:FF:000011">
    <property type="entry name" value="Putative ABC transporter ATP-binding component"/>
    <property type="match status" value="1"/>
</dbReference>
<organism evidence="5 6">
    <name type="scientific">Coccomyxa viridis</name>
    <dbReference type="NCBI Taxonomy" id="1274662"/>
    <lineage>
        <taxon>Eukaryota</taxon>
        <taxon>Viridiplantae</taxon>
        <taxon>Chlorophyta</taxon>
        <taxon>core chlorophytes</taxon>
        <taxon>Trebouxiophyceae</taxon>
        <taxon>Trebouxiophyceae incertae sedis</taxon>
        <taxon>Coccomyxaceae</taxon>
        <taxon>Coccomyxa</taxon>
    </lineage>
</organism>
<reference evidence="5 6" key="1">
    <citation type="submission" date="2023-10" db="EMBL/GenBank/DDBJ databases">
        <authorList>
            <person name="Maclean D."/>
            <person name="Macfadyen A."/>
        </authorList>
    </citation>
    <scope>NUCLEOTIDE SEQUENCE [LARGE SCALE GENOMIC DNA]</scope>
</reference>
<evidence type="ECO:0000256" key="3">
    <source>
        <dbReference type="ARBA" id="ARBA00022840"/>
    </source>
</evidence>
<dbReference type="InterPro" id="IPR032781">
    <property type="entry name" value="ABC_tran_Xtn"/>
</dbReference>